<sequence length="222" mass="24872">MKKKVLLSGFVAFFVFLSFSLGVWAAPKLSVWFNGKAKKVSVKMINKKAYVPLTDVVSWFGGKVKYDKKSNKYIVTSKDYHPSGTKLKSYNVNAVLQSGPMKMTVSKVTVNPSYKYDQYMPAIKAVVLDVKVQNTSAKKVNWFPVQGIYAFNTGEQIEDAISYSQQVDGEFLGNTTKSGKIVLKVNKSNLDSIKSIQIQVDGPFDDEFIQLGETVSYNLKFR</sequence>
<keyword evidence="1" id="KW-0732">Signal</keyword>
<dbReference type="EMBL" id="SMYO01000008">
    <property type="protein sequence ID" value="TDK59753.1"/>
    <property type="molecule type" value="Genomic_DNA"/>
</dbReference>
<keyword evidence="5" id="KW-1185">Reference proteome</keyword>
<reference evidence="3 4" key="1">
    <citation type="submission" date="2019-03" db="EMBL/GenBank/DDBJ databases">
        <title>Bacillus niacini sp. nov. a Nicotinate-Metabolizing Mesophile Isolated from Soil.</title>
        <authorList>
            <person name="Zhang G."/>
        </authorList>
    </citation>
    <scope>NUCLEOTIDE SEQUENCE [LARGE SCALE GENOMIC DNA]</scope>
    <source>
        <strain evidence="3 4">WN066</strain>
    </source>
</reference>
<dbReference type="AlphaFoldDB" id="A0A4R5VNT9"/>
<accession>A0A4R5VNT9</accession>
<evidence type="ECO:0000256" key="1">
    <source>
        <dbReference type="ARBA" id="ARBA00022729"/>
    </source>
</evidence>
<dbReference type="Proteomes" id="UP001178888">
    <property type="component" value="Unassembled WGS sequence"/>
</dbReference>
<gene>
    <name evidence="3" type="ORF">E2K98_17655</name>
    <name evidence="2" type="ORF">RCG21_05845</name>
</gene>
<evidence type="ECO:0008006" key="6">
    <source>
        <dbReference type="Google" id="ProtNLM"/>
    </source>
</evidence>
<comment type="caution">
    <text evidence="3">The sequence shown here is derived from an EMBL/GenBank/DDBJ whole genome shotgun (WGS) entry which is preliminary data.</text>
</comment>
<dbReference type="EMBL" id="JAVGVR010000001">
    <property type="protein sequence ID" value="MDQ6595917.1"/>
    <property type="molecule type" value="Genomic_DNA"/>
</dbReference>
<dbReference type="RefSeq" id="WP_133336396.1">
    <property type="nucleotide sequence ID" value="NZ_JAVGVR010000001.1"/>
</dbReference>
<dbReference type="Proteomes" id="UP000295132">
    <property type="component" value="Unassembled WGS sequence"/>
</dbReference>
<protein>
    <recommendedName>
        <fullName evidence="6">Copper amine oxidase-like N-terminal domain-containing protein</fullName>
    </recommendedName>
</protein>
<proteinExistence type="predicted"/>
<dbReference type="InterPro" id="IPR029050">
    <property type="entry name" value="Immunoprotect_excell_Ig-like"/>
</dbReference>
<name>A0A4R5VNT9_9BACI</name>
<reference evidence="2" key="2">
    <citation type="submission" date="2023-08" db="EMBL/GenBank/DDBJ databases">
        <title>Nitrogen cycling bacteria in agricultural field soils.</title>
        <authorList>
            <person name="Jang J."/>
        </authorList>
    </citation>
    <scope>NUCLEOTIDE SEQUENCE</scope>
    <source>
        <strain evidence="2">PS3-36</strain>
    </source>
</reference>
<dbReference type="Gene3D" id="2.60.40.1240">
    <property type="match status" value="1"/>
</dbReference>
<evidence type="ECO:0000313" key="3">
    <source>
        <dbReference type="EMBL" id="TDK59753.1"/>
    </source>
</evidence>
<evidence type="ECO:0000313" key="5">
    <source>
        <dbReference type="Proteomes" id="UP001178888"/>
    </source>
</evidence>
<organism evidence="3 4">
    <name type="scientific">Bacillus salipaludis</name>
    <dbReference type="NCBI Taxonomy" id="2547811"/>
    <lineage>
        <taxon>Bacteria</taxon>
        <taxon>Bacillati</taxon>
        <taxon>Bacillota</taxon>
        <taxon>Bacilli</taxon>
        <taxon>Bacillales</taxon>
        <taxon>Bacillaceae</taxon>
        <taxon>Bacillus</taxon>
    </lineage>
</organism>
<evidence type="ECO:0000313" key="2">
    <source>
        <dbReference type="EMBL" id="MDQ6595917.1"/>
    </source>
</evidence>
<evidence type="ECO:0000313" key="4">
    <source>
        <dbReference type="Proteomes" id="UP000295132"/>
    </source>
</evidence>